<dbReference type="Proteomes" id="UP001589747">
    <property type="component" value="Unassembled WGS sequence"/>
</dbReference>
<evidence type="ECO:0000313" key="3">
    <source>
        <dbReference type="Proteomes" id="UP001589747"/>
    </source>
</evidence>
<name>A0ABV5KYS1_9BACL</name>
<feature type="transmembrane region" description="Helical" evidence="1">
    <location>
        <begin position="167"/>
        <end position="192"/>
    </location>
</feature>
<accession>A0ABV5KYS1</accession>
<keyword evidence="3" id="KW-1185">Reference proteome</keyword>
<comment type="caution">
    <text evidence="2">The sequence shown here is derived from an EMBL/GenBank/DDBJ whole genome shotgun (WGS) entry which is preliminary data.</text>
</comment>
<feature type="transmembrane region" description="Helical" evidence="1">
    <location>
        <begin position="267"/>
        <end position="287"/>
    </location>
</feature>
<evidence type="ECO:0000256" key="1">
    <source>
        <dbReference type="SAM" id="Phobius"/>
    </source>
</evidence>
<feature type="transmembrane region" description="Helical" evidence="1">
    <location>
        <begin position="69"/>
        <end position="86"/>
    </location>
</feature>
<keyword evidence="1" id="KW-0472">Membrane</keyword>
<feature type="transmembrane region" description="Helical" evidence="1">
    <location>
        <begin position="12"/>
        <end position="30"/>
    </location>
</feature>
<feature type="transmembrane region" description="Helical" evidence="1">
    <location>
        <begin position="307"/>
        <end position="329"/>
    </location>
</feature>
<proteinExistence type="predicted"/>
<feature type="transmembrane region" description="Helical" evidence="1">
    <location>
        <begin position="376"/>
        <end position="396"/>
    </location>
</feature>
<sequence>MRDPAPWQKRYDRLLPIALLFGAFTQYALVGHSAGVSVPIVVMALYAFFFYALKGRIGGLDQWRGQSRSGWLLFIPITLLSASYAIHANVLFRALNALLIPAMLLAQAVLLTRASKKPWYRAGFYGDLLDISFIRTLEQGFVPFRLLREMALRGRQREEGRGAAGQALLGLLLAIPVLIIVVALLASADGVFLDWLGRIPALFAGAHLGEAIVRTGFALVVGLFVFCYFWGLLFPKQGPRMATSRHGVSGDGQAADMRLQAVTGCTLLGSVALVYVLFAALQFSYLFGAADGLLPEGTAYAAYARRGFMELVLVALINLALLLLGLHGLKREPGTLEHVRKTLLSIIVGCTVVMLASAYIRLSLYEEAYGYTVTRLLVHGFMLFLAALLAVAFLRIWREHISLAKTFIGLGLLSYVILNYANLDARIASQNIARYEQTGKIDLGYLFDLSADAGPQLRKLHRQHPKLAGLEVALVRMREEAGMDEGWQSWNWSKQQMRK</sequence>
<organism evidence="2 3">
    <name type="scientific">Paenibacillus aurantiacus</name>
    <dbReference type="NCBI Taxonomy" id="1936118"/>
    <lineage>
        <taxon>Bacteria</taxon>
        <taxon>Bacillati</taxon>
        <taxon>Bacillota</taxon>
        <taxon>Bacilli</taxon>
        <taxon>Bacillales</taxon>
        <taxon>Paenibacillaceae</taxon>
        <taxon>Paenibacillus</taxon>
    </lineage>
</organism>
<evidence type="ECO:0000313" key="2">
    <source>
        <dbReference type="EMBL" id="MFB9330385.1"/>
    </source>
</evidence>
<dbReference type="RefSeq" id="WP_377501519.1">
    <property type="nucleotide sequence ID" value="NZ_JBHMDO010000047.1"/>
</dbReference>
<protein>
    <submittedName>
        <fullName evidence="2">DUF4153 domain-containing protein</fullName>
    </submittedName>
</protein>
<gene>
    <name evidence="2" type="ORF">ACFFSY_30940</name>
</gene>
<dbReference type="Pfam" id="PF13687">
    <property type="entry name" value="DUF4153"/>
    <property type="match status" value="1"/>
</dbReference>
<reference evidence="2 3" key="1">
    <citation type="submission" date="2024-09" db="EMBL/GenBank/DDBJ databases">
        <authorList>
            <person name="Sun Q."/>
            <person name="Mori K."/>
        </authorList>
    </citation>
    <scope>NUCLEOTIDE SEQUENCE [LARGE SCALE GENOMIC DNA]</scope>
    <source>
        <strain evidence="2 3">TISTR 2452</strain>
    </source>
</reference>
<keyword evidence="1" id="KW-0812">Transmembrane</keyword>
<feature type="transmembrane region" description="Helical" evidence="1">
    <location>
        <begin position="92"/>
        <end position="111"/>
    </location>
</feature>
<dbReference type="EMBL" id="JBHMDO010000047">
    <property type="protein sequence ID" value="MFB9330385.1"/>
    <property type="molecule type" value="Genomic_DNA"/>
</dbReference>
<feature type="transmembrane region" description="Helical" evidence="1">
    <location>
        <begin position="36"/>
        <end position="53"/>
    </location>
</feature>
<feature type="transmembrane region" description="Helical" evidence="1">
    <location>
        <begin position="341"/>
        <end position="364"/>
    </location>
</feature>
<dbReference type="InterPro" id="IPR025291">
    <property type="entry name" value="DUF4153"/>
</dbReference>
<keyword evidence="1" id="KW-1133">Transmembrane helix</keyword>
<feature type="transmembrane region" description="Helical" evidence="1">
    <location>
        <begin position="212"/>
        <end position="234"/>
    </location>
</feature>